<feature type="domain" description="DUF7779" evidence="2">
    <location>
        <begin position="139"/>
        <end position="220"/>
    </location>
</feature>
<comment type="caution">
    <text evidence="3">The sequence shown here is derived from an EMBL/GenBank/DDBJ whole genome shotgun (WGS) entry which is preliminary data.</text>
</comment>
<name>A0ABW2VWD4_9ACTN</name>
<keyword evidence="4" id="KW-1185">Reference proteome</keyword>
<dbReference type="Pfam" id="PF25000">
    <property type="entry name" value="DUF7779"/>
    <property type="match status" value="1"/>
</dbReference>
<dbReference type="SUPFAM" id="SSF48452">
    <property type="entry name" value="TPR-like"/>
    <property type="match status" value="2"/>
</dbReference>
<dbReference type="RefSeq" id="WP_381301553.1">
    <property type="nucleotide sequence ID" value="NZ_JBHTEC010000003.1"/>
</dbReference>
<proteinExistence type="predicted"/>
<feature type="repeat" description="TPR" evidence="1">
    <location>
        <begin position="357"/>
        <end position="390"/>
    </location>
</feature>
<organism evidence="3 4">
    <name type="scientific">Streptomyces lutosisoli</name>
    <dbReference type="NCBI Taxonomy" id="2665721"/>
    <lineage>
        <taxon>Bacteria</taxon>
        <taxon>Bacillati</taxon>
        <taxon>Actinomycetota</taxon>
        <taxon>Actinomycetes</taxon>
        <taxon>Kitasatosporales</taxon>
        <taxon>Streptomycetaceae</taxon>
        <taxon>Streptomyces</taxon>
    </lineage>
</organism>
<dbReference type="InterPro" id="IPR019734">
    <property type="entry name" value="TPR_rpt"/>
</dbReference>
<evidence type="ECO:0000313" key="4">
    <source>
        <dbReference type="Proteomes" id="UP001596957"/>
    </source>
</evidence>
<dbReference type="InterPro" id="IPR053137">
    <property type="entry name" value="NLR-like"/>
</dbReference>
<dbReference type="SMART" id="SM00028">
    <property type="entry name" value="TPR"/>
    <property type="match status" value="4"/>
</dbReference>
<dbReference type="InterPro" id="IPR011990">
    <property type="entry name" value="TPR-like_helical_dom_sf"/>
</dbReference>
<dbReference type="PANTHER" id="PTHR46082">
    <property type="entry name" value="ATP/GTP-BINDING PROTEIN-RELATED"/>
    <property type="match status" value="1"/>
</dbReference>
<evidence type="ECO:0000313" key="3">
    <source>
        <dbReference type="EMBL" id="MFD0287610.1"/>
    </source>
</evidence>
<accession>A0ABW2VWD4</accession>
<sequence>MIVYDNAKDPAALRELWPSGGMGNVIVTSRADTWPELVDDAITVELFSRDDAATLLRARTHDNDESSAAEVADRLGRLPLALVQAAAYVTQTRTTLEHYAELVTQQMGDVLATTPPSDYNIPVATTWSMSIAEAGAQAHGARELLIFCSFLAPEQIPRDMAPDCAVNLPDPLPEFASNRVRYDMAIAALAHYSLLSADPSYLRVHRLVQLTVRLSLSEAEQRDWAAIAVRALSHLFPHNPSDRETWERCAQLTPHVLVASAHAARLGASEPTGDLLMRAGVYNLARNFLPPAADLMRMAILDYERSEGAESLQVAVACSELAHVLHRRAELVEELAVSERAIRIRERLNGTDDFGLVEPLSRLGNAFLELSRLDEATDSYQRALSITESTHGNDARESLPVLGQLAWLNYRKGNYQTALRLCQRQLQIDISTGIPDLHTTAFIHHGLGIFHHAMGELDAAIQHQSQSVDIYMAEDGAESYETLKREESLANHLVERGETTRAIELLDHALQGLSHIHGGDHPDLGAILRTRAAAYLAEGRLTEAHADLVRTVGIYEIFYEPDHPYVARALTPLARAQLALGEREAAAASVERAKLTLESRYGTNHPVYAETLRVQALLSRENGDAATADQLIHQAETLTRAARNT</sequence>
<protein>
    <submittedName>
        <fullName evidence="3">Tetratricopeptide repeat protein</fullName>
    </submittedName>
</protein>
<evidence type="ECO:0000256" key="1">
    <source>
        <dbReference type="PROSITE-ProRule" id="PRU00339"/>
    </source>
</evidence>
<reference evidence="4" key="1">
    <citation type="journal article" date="2019" name="Int. J. Syst. Evol. Microbiol.">
        <title>The Global Catalogue of Microorganisms (GCM) 10K type strain sequencing project: providing services to taxonomists for standard genome sequencing and annotation.</title>
        <authorList>
            <consortium name="The Broad Institute Genomics Platform"/>
            <consortium name="The Broad Institute Genome Sequencing Center for Infectious Disease"/>
            <person name="Wu L."/>
            <person name="Ma J."/>
        </authorList>
    </citation>
    <scope>NUCLEOTIDE SEQUENCE [LARGE SCALE GENOMIC DNA]</scope>
    <source>
        <strain evidence="4">CGMCC 4.7198</strain>
    </source>
</reference>
<evidence type="ECO:0000259" key="2">
    <source>
        <dbReference type="Pfam" id="PF25000"/>
    </source>
</evidence>
<dbReference type="EMBL" id="JBHTEC010000003">
    <property type="protein sequence ID" value="MFD0287610.1"/>
    <property type="molecule type" value="Genomic_DNA"/>
</dbReference>
<gene>
    <name evidence="3" type="ORF">ACFQZP_39480</name>
</gene>
<dbReference type="Pfam" id="PF13424">
    <property type="entry name" value="TPR_12"/>
    <property type="match status" value="3"/>
</dbReference>
<dbReference type="PANTHER" id="PTHR46082:SF6">
    <property type="entry name" value="AAA+ ATPASE DOMAIN-CONTAINING PROTEIN-RELATED"/>
    <property type="match status" value="1"/>
</dbReference>
<dbReference type="InterPro" id="IPR056681">
    <property type="entry name" value="DUF7779"/>
</dbReference>
<dbReference type="Gene3D" id="1.25.40.10">
    <property type="entry name" value="Tetratricopeptide repeat domain"/>
    <property type="match status" value="2"/>
</dbReference>
<keyword evidence="1" id="KW-0802">TPR repeat</keyword>
<dbReference type="Proteomes" id="UP001596957">
    <property type="component" value="Unassembled WGS sequence"/>
</dbReference>
<dbReference type="PROSITE" id="PS50005">
    <property type="entry name" value="TPR"/>
    <property type="match status" value="1"/>
</dbReference>